<dbReference type="InterPro" id="IPR036397">
    <property type="entry name" value="RNaseH_sf"/>
</dbReference>
<dbReference type="SUPFAM" id="SSF53098">
    <property type="entry name" value="Ribonuclease H-like"/>
    <property type="match status" value="1"/>
</dbReference>
<dbReference type="AlphaFoldDB" id="X1UGM6"/>
<organism evidence="1">
    <name type="scientific">marine sediment metagenome</name>
    <dbReference type="NCBI Taxonomy" id="412755"/>
    <lineage>
        <taxon>unclassified sequences</taxon>
        <taxon>metagenomes</taxon>
        <taxon>ecological metagenomes</taxon>
    </lineage>
</organism>
<gene>
    <name evidence="1" type="ORF">S12H4_53291</name>
</gene>
<dbReference type="InterPro" id="IPR012337">
    <property type="entry name" value="RNaseH-like_sf"/>
</dbReference>
<name>X1UGM6_9ZZZZ</name>
<dbReference type="Gene3D" id="3.30.420.10">
    <property type="entry name" value="Ribonuclease H-like superfamily/Ribonuclease H"/>
    <property type="match status" value="1"/>
</dbReference>
<feature type="non-terminal residue" evidence="1">
    <location>
        <position position="1"/>
    </location>
</feature>
<comment type="caution">
    <text evidence="1">The sequence shown here is derived from an EMBL/GenBank/DDBJ whole genome shotgun (WGS) entry which is preliminary data.</text>
</comment>
<accession>X1UGM6</accession>
<protein>
    <submittedName>
        <fullName evidence="1">Uncharacterized protein</fullName>
    </submittedName>
</protein>
<sequence length="44" mass="5228">FPEYDWANNKGYPTAKHRFAISEMGITPYHRKTFRSPHILFNTS</sequence>
<dbReference type="GO" id="GO:0003676">
    <property type="term" value="F:nucleic acid binding"/>
    <property type="evidence" value="ECO:0007669"/>
    <property type="project" value="InterPro"/>
</dbReference>
<evidence type="ECO:0000313" key="1">
    <source>
        <dbReference type="EMBL" id="GAJ02742.1"/>
    </source>
</evidence>
<reference evidence="1" key="1">
    <citation type="journal article" date="2014" name="Front. Microbiol.">
        <title>High frequency of phylogenetically diverse reductive dehalogenase-homologous genes in deep subseafloor sedimentary metagenomes.</title>
        <authorList>
            <person name="Kawai M."/>
            <person name="Futagami T."/>
            <person name="Toyoda A."/>
            <person name="Takaki Y."/>
            <person name="Nishi S."/>
            <person name="Hori S."/>
            <person name="Arai W."/>
            <person name="Tsubouchi T."/>
            <person name="Morono Y."/>
            <person name="Uchiyama I."/>
            <person name="Ito T."/>
            <person name="Fujiyama A."/>
            <person name="Inagaki F."/>
            <person name="Takami H."/>
        </authorList>
    </citation>
    <scope>NUCLEOTIDE SEQUENCE</scope>
    <source>
        <strain evidence="1">Expedition CK06-06</strain>
    </source>
</reference>
<dbReference type="EMBL" id="BARW01033909">
    <property type="protein sequence ID" value="GAJ02742.1"/>
    <property type="molecule type" value="Genomic_DNA"/>
</dbReference>
<proteinExistence type="predicted"/>